<evidence type="ECO:0000313" key="1">
    <source>
        <dbReference type="Ensembl" id="ENSBJAP00000015332.1"/>
    </source>
</evidence>
<keyword evidence="2" id="KW-1185">Reference proteome</keyword>
<accession>A0A8C0BDA2</accession>
<protein>
    <submittedName>
        <fullName evidence="1">Uncharacterized protein</fullName>
    </submittedName>
</protein>
<proteinExistence type="predicted"/>
<sequence length="80" mass="9152">VGRLSQKLMGHLSVPKSLSLCVPPSRRSPFLKASARWSVESHPLEKEWVYLMLSPDEPEHLMEEQGSFHSMCYLISDTPR</sequence>
<reference evidence="1" key="1">
    <citation type="submission" date="2025-08" db="UniProtKB">
        <authorList>
            <consortium name="Ensembl"/>
        </authorList>
    </citation>
    <scope>IDENTIFICATION</scope>
</reference>
<evidence type="ECO:0000313" key="2">
    <source>
        <dbReference type="Proteomes" id="UP000694555"/>
    </source>
</evidence>
<organism evidence="1 2">
    <name type="scientific">Buteo japonicus</name>
    <dbReference type="NCBI Taxonomy" id="224669"/>
    <lineage>
        <taxon>Eukaryota</taxon>
        <taxon>Metazoa</taxon>
        <taxon>Chordata</taxon>
        <taxon>Craniata</taxon>
        <taxon>Vertebrata</taxon>
        <taxon>Euteleostomi</taxon>
        <taxon>Archelosauria</taxon>
        <taxon>Archosauria</taxon>
        <taxon>Dinosauria</taxon>
        <taxon>Saurischia</taxon>
        <taxon>Theropoda</taxon>
        <taxon>Coelurosauria</taxon>
        <taxon>Aves</taxon>
        <taxon>Neognathae</taxon>
        <taxon>Neoaves</taxon>
        <taxon>Telluraves</taxon>
        <taxon>Accipitrimorphae</taxon>
        <taxon>Accipitriformes</taxon>
        <taxon>Accipitridae</taxon>
        <taxon>Accipitrinae</taxon>
        <taxon>Buteo</taxon>
    </lineage>
</organism>
<dbReference type="AlphaFoldDB" id="A0A8C0BDA2"/>
<dbReference type="Ensembl" id="ENSBJAT00000015751.1">
    <property type="protein sequence ID" value="ENSBJAP00000015332.1"/>
    <property type="gene ID" value="ENSBJAG00000010159.1"/>
</dbReference>
<reference evidence="1" key="2">
    <citation type="submission" date="2025-09" db="UniProtKB">
        <authorList>
            <consortium name="Ensembl"/>
        </authorList>
    </citation>
    <scope>IDENTIFICATION</scope>
</reference>
<name>A0A8C0BDA2_9AVES</name>
<dbReference type="Proteomes" id="UP000694555">
    <property type="component" value="Unplaced"/>
</dbReference>